<accession>A0A8H6SV86</accession>
<evidence type="ECO:0000256" key="1">
    <source>
        <dbReference type="SAM" id="MobiDB-lite"/>
    </source>
</evidence>
<evidence type="ECO:0000313" key="2">
    <source>
        <dbReference type="EMBL" id="KAF7305730.1"/>
    </source>
</evidence>
<dbReference type="Gene3D" id="1.20.1280.50">
    <property type="match status" value="1"/>
</dbReference>
<evidence type="ECO:0000313" key="3">
    <source>
        <dbReference type="Proteomes" id="UP000613580"/>
    </source>
</evidence>
<feature type="compositionally biased region" description="Basic and acidic residues" evidence="1">
    <location>
        <begin position="341"/>
        <end position="355"/>
    </location>
</feature>
<dbReference type="Proteomes" id="UP000613580">
    <property type="component" value="Unassembled WGS sequence"/>
</dbReference>
<proteinExistence type="predicted"/>
<sequence length="362" mass="40591">MEDSDSDSKGLRGEGLGDAATHPTGILALPNEVLAEIFTHHLPAYPLCPPLYGADSPEFLRTICSRWRDLALYTPSLWRAIRLGPHHTLQESKRFQEWVQRSGSSPLSLVVNIANASDEDQSAAVLRLLSDHRRRWEYITLALKPSEVDGLSGSAPLLVRFQLIINTDKNYQTPIRFEDADRLRILSLWNVPRNDDSVRWEQLTCLSLFNVSVLDAARTVALAPNLRCCAFSLGEVTNLDPGTFIEHHRIHTLVLIYFSNTHLDAFVLPALRRLEISGFIDSRDAVDPVKAFVERSRCRLTHLRLADGDGGDSDSDRARSAVASGVFQSALPGTLVATVRRPSEQGREDEDRWITDEYWQQG</sequence>
<dbReference type="OrthoDB" id="3357519at2759"/>
<name>A0A8H6SV86_MYCCL</name>
<feature type="region of interest" description="Disordered" evidence="1">
    <location>
        <begin position="338"/>
        <end position="362"/>
    </location>
</feature>
<organism evidence="2 3">
    <name type="scientific">Mycena chlorophos</name>
    <name type="common">Agaric fungus</name>
    <name type="synonym">Agaricus chlorophos</name>
    <dbReference type="NCBI Taxonomy" id="658473"/>
    <lineage>
        <taxon>Eukaryota</taxon>
        <taxon>Fungi</taxon>
        <taxon>Dikarya</taxon>
        <taxon>Basidiomycota</taxon>
        <taxon>Agaricomycotina</taxon>
        <taxon>Agaricomycetes</taxon>
        <taxon>Agaricomycetidae</taxon>
        <taxon>Agaricales</taxon>
        <taxon>Marasmiineae</taxon>
        <taxon>Mycenaceae</taxon>
        <taxon>Mycena</taxon>
    </lineage>
</organism>
<dbReference type="EMBL" id="JACAZE010000009">
    <property type="protein sequence ID" value="KAF7305730.1"/>
    <property type="molecule type" value="Genomic_DNA"/>
</dbReference>
<dbReference type="AlphaFoldDB" id="A0A8H6SV86"/>
<gene>
    <name evidence="2" type="ORF">HMN09_00726300</name>
</gene>
<reference evidence="2" key="1">
    <citation type="submission" date="2020-05" db="EMBL/GenBank/DDBJ databases">
        <title>Mycena genomes resolve the evolution of fungal bioluminescence.</title>
        <authorList>
            <person name="Tsai I.J."/>
        </authorList>
    </citation>
    <scope>NUCLEOTIDE SEQUENCE</scope>
    <source>
        <strain evidence="2">110903Hualien_Pintung</strain>
    </source>
</reference>
<comment type="caution">
    <text evidence="2">The sequence shown here is derived from an EMBL/GenBank/DDBJ whole genome shotgun (WGS) entry which is preliminary data.</text>
</comment>
<keyword evidence="3" id="KW-1185">Reference proteome</keyword>
<protein>
    <submittedName>
        <fullName evidence="2">F-box domain-containing protein</fullName>
    </submittedName>
</protein>